<evidence type="ECO:0000313" key="9">
    <source>
        <dbReference type="EMBL" id="TGO87866.1"/>
    </source>
</evidence>
<protein>
    <recommendedName>
        <fullName evidence="8">Rhodopsin domain-containing protein</fullName>
    </recommendedName>
</protein>
<evidence type="ECO:0000256" key="3">
    <source>
        <dbReference type="ARBA" id="ARBA00022989"/>
    </source>
</evidence>
<keyword evidence="2 7" id="KW-0812">Transmembrane</keyword>
<dbReference type="PANTHER" id="PTHR33048:SF146">
    <property type="entry name" value="INTEGRAL MEMBRANE PROTEIN"/>
    <property type="match status" value="1"/>
</dbReference>
<reference evidence="9 10" key="1">
    <citation type="submission" date="2017-12" db="EMBL/GenBank/DDBJ databases">
        <title>Comparative genomics of Botrytis spp.</title>
        <authorList>
            <person name="Valero-Jimenez C.A."/>
            <person name="Tapia P."/>
            <person name="Veloso J."/>
            <person name="Silva-Moreno E."/>
            <person name="Staats M."/>
            <person name="Valdes J.H."/>
            <person name="Van Kan J.A.L."/>
        </authorList>
    </citation>
    <scope>NUCLEOTIDE SEQUENCE [LARGE SCALE GENOMIC DNA]</scope>
    <source>
        <strain evidence="9 10">MUCL3349</strain>
    </source>
</reference>
<feature type="transmembrane region" description="Helical" evidence="7">
    <location>
        <begin position="105"/>
        <end position="122"/>
    </location>
</feature>
<feature type="region of interest" description="Disordered" evidence="6">
    <location>
        <begin position="362"/>
        <end position="396"/>
    </location>
</feature>
<feature type="transmembrane region" description="Helical" evidence="7">
    <location>
        <begin position="134"/>
        <end position="156"/>
    </location>
</feature>
<gene>
    <name evidence="9" type="ORF">BPOR_0198g00020</name>
</gene>
<dbReference type="InterPro" id="IPR052337">
    <property type="entry name" value="SAT4-like"/>
</dbReference>
<feature type="transmembrane region" description="Helical" evidence="7">
    <location>
        <begin position="213"/>
        <end position="232"/>
    </location>
</feature>
<feature type="domain" description="Rhodopsin" evidence="8">
    <location>
        <begin position="39"/>
        <end position="274"/>
    </location>
</feature>
<comment type="subcellular location">
    <subcellularLocation>
        <location evidence="1">Membrane</location>
        <topology evidence="1">Multi-pass membrane protein</topology>
    </subcellularLocation>
</comment>
<evidence type="ECO:0000256" key="1">
    <source>
        <dbReference type="ARBA" id="ARBA00004141"/>
    </source>
</evidence>
<sequence>MPTLWVYNSTPEVNAQSNYPSILGASFPLLVLMLITVSARLYVRVRTVRGVGADDWAVFFAAICSIVYNACTIAQSRWGLGLPLTLRPIVNLNTYSRINYAGRPFYMMGILAFKVSLCFSYLRILSKGQPTYRLIVWAVMVLCIIGHTVGTLVLIFNCNPIKRSWNPTTAGTCLPVGPLFLGLAITTIVFDVIIFFLPIPFLYGLRMDKSKKFGIIGVFALGILTTVCSVMRTTEIPVIATGSGNSTMLVVWGNIELNVGIILTSMPVLAPLFKVFGKKLASTGKGSSNPYAHTASYNMQVFSNSKSQHHTTTSNINTLTNSRKERAARAAARYPGDVSDNESQETILGKTGEEGMIARERSVDERSGMQSLERERERDLESATGGAQGQGKEIEGIMRTVQVEVSSEVRDVQVGEFGGPKNR</sequence>
<evidence type="ECO:0000259" key="8">
    <source>
        <dbReference type="Pfam" id="PF20684"/>
    </source>
</evidence>
<comment type="caution">
    <text evidence="9">The sequence shown here is derived from an EMBL/GenBank/DDBJ whole genome shotgun (WGS) entry which is preliminary data.</text>
</comment>
<dbReference type="AlphaFoldDB" id="A0A4Z1KQH2"/>
<keyword evidence="3 7" id="KW-1133">Transmembrane helix</keyword>
<dbReference type="PANTHER" id="PTHR33048">
    <property type="entry name" value="PTH11-LIKE INTEGRAL MEMBRANE PROTEIN (AFU_ORTHOLOGUE AFUA_5G11245)"/>
    <property type="match status" value="1"/>
</dbReference>
<comment type="similarity">
    <text evidence="5">Belongs to the SAT4 family.</text>
</comment>
<evidence type="ECO:0000256" key="6">
    <source>
        <dbReference type="SAM" id="MobiDB-lite"/>
    </source>
</evidence>
<evidence type="ECO:0000256" key="5">
    <source>
        <dbReference type="ARBA" id="ARBA00038359"/>
    </source>
</evidence>
<dbReference type="InterPro" id="IPR049326">
    <property type="entry name" value="Rhodopsin_dom_fungi"/>
</dbReference>
<feature type="transmembrane region" description="Helical" evidence="7">
    <location>
        <begin position="20"/>
        <end position="43"/>
    </location>
</feature>
<accession>A0A4Z1KQH2</accession>
<keyword evidence="4 7" id="KW-0472">Membrane</keyword>
<evidence type="ECO:0000256" key="7">
    <source>
        <dbReference type="SAM" id="Phobius"/>
    </source>
</evidence>
<dbReference type="GO" id="GO:0016020">
    <property type="term" value="C:membrane"/>
    <property type="evidence" value="ECO:0007669"/>
    <property type="project" value="UniProtKB-SubCell"/>
</dbReference>
<feature type="transmembrane region" description="Helical" evidence="7">
    <location>
        <begin position="176"/>
        <end position="201"/>
    </location>
</feature>
<dbReference type="Pfam" id="PF20684">
    <property type="entry name" value="Fung_rhodopsin"/>
    <property type="match status" value="1"/>
</dbReference>
<dbReference type="EMBL" id="PQXO01000198">
    <property type="protein sequence ID" value="TGO87866.1"/>
    <property type="molecule type" value="Genomic_DNA"/>
</dbReference>
<keyword evidence="10" id="KW-1185">Reference proteome</keyword>
<name>A0A4Z1KQH2_9HELO</name>
<feature type="transmembrane region" description="Helical" evidence="7">
    <location>
        <begin position="252"/>
        <end position="273"/>
    </location>
</feature>
<dbReference type="OrthoDB" id="10017208at2759"/>
<proteinExistence type="inferred from homology"/>
<feature type="compositionally biased region" description="Basic and acidic residues" evidence="6">
    <location>
        <begin position="362"/>
        <end position="381"/>
    </location>
</feature>
<evidence type="ECO:0000256" key="2">
    <source>
        <dbReference type="ARBA" id="ARBA00022692"/>
    </source>
</evidence>
<evidence type="ECO:0000256" key="4">
    <source>
        <dbReference type="ARBA" id="ARBA00023136"/>
    </source>
</evidence>
<feature type="transmembrane region" description="Helical" evidence="7">
    <location>
        <begin position="55"/>
        <end position="78"/>
    </location>
</feature>
<dbReference type="Proteomes" id="UP000297280">
    <property type="component" value="Unassembled WGS sequence"/>
</dbReference>
<evidence type="ECO:0000313" key="10">
    <source>
        <dbReference type="Proteomes" id="UP000297280"/>
    </source>
</evidence>
<organism evidence="9 10">
    <name type="scientific">Botrytis porri</name>
    <dbReference type="NCBI Taxonomy" id="87229"/>
    <lineage>
        <taxon>Eukaryota</taxon>
        <taxon>Fungi</taxon>
        <taxon>Dikarya</taxon>
        <taxon>Ascomycota</taxon>
        <taxon>Pezizomycotina</taxon>
        <taxon>Leotiomycetes</taxon>
        <taxon>Helotiales</taxon>
        <taxon>Sclerotiniaceae</taxon>
        <taxon>Botrytis</taxon>
    </lineage>
</organism>